<dbReference type="InterPro" id="IPR050275">
    <property type="entry name" value="PGM_Phosphatase"/>
</dbReference>
<dbReference type="Gene3D" id="3.40.50.1240">
    <property type="entry name" value="Phosphoglycerate mutase-like"/>
    <property type="match status" value="1"/>
</dbReference>
<gene>
    <name evidence="2" type="ORF">DFR68_104497</name>
</gene>
<dbReference type="GO" id="GO:0005737">
    <property type="term" value="C:cytoplasm"/>
    <property type="evidence" value="ECO:0007669"/>
    <property type="project" value="TreeGrafter"/>
</dbReference>
<sequence>MSEPEQLESTPAAKPTSDTPAAGADSDAAVTLPGDIASDTETIVHVMRHGEVHNPKGILYGRLPGFSLSVAGRSQASSVARALSEHDISLVVASPLQRAQETAEPIAVQHGVVVRTDDNLIEAGNTFEGLRVSVGDGALRKPRHWWKLRDPFTPSWGEPYLQIAHRMLAAVNKARVEAAGHEAVLVSHQLPVWTLRRFLEGKRLWHDPRHRQCSLASLTSLVYQGDTLIDIVYSEPAGESDPRVTGA</sequence>
<proteinExistence type="predicted"/>
<reference evidence="2 3" key="1">
    <citation type="submission" date="2018-07" db="EMBL/GenBank/DDBJ databases">
        <title>Genomic Encyclopedia of Type Strains, Phase IV (KMG-IV): sequencing the most valuable type-strain genomes for metagenomic binning, comparative biology and taxonomic classification.</title>
        <authorList>
            <person name="Goeker M."/>
        </authorList>
    </citation>
    <scope>NUCLEOTIDE SEQUENCE [LARGE SCALE GENOMIC DNA]</scope>
    <source>
        <strain evidence="2 3">DSM 44952</strain>
    </source>
</reference>
<feature type="region of interest" description="Disordered" evidence="1">
    <location>
        <begin position="1"/>
        <end position="28"/>
    </location>
</feature>
<comment type="caution">
    <text evidence="2">The sequence shown here is derived from an EMBL/GenBank/DDBJ whole genome shotgun (WGS) entry which is preliminary data.</text>
</comment>
<dbReference type="AlphaFoldDB" id="A0A370H8C6"/>
<evidence type="ECO:0000313" key="3">
    <source>
        <dbReference type="Proteomes" id="UP000255355"/>
    </source>
</evidence>
<dbReference type="CDD" id="cd07067">
    <property type="entry name" value="HP_PGM_like"/>
    <property type="match status" value="1"/>
</dbReference>
<dbReference type="Proteomes" id="UP000255355">
    <property type="component" value="Unassembled WGS sequence"/>
</dbReference>
<dbReference type="SMART" id="SM00855">
    <property type="entry name" value="PGAM"/>
    <property type="match status" value="1"/>
</dbReference>
<dbReference type="STRING" id="1210089.GCA_001613165_06234"/>
<accession>A0A370H8C6</accession>
<protein>
    <submittedName>
        <fullName evidence="2">Broad specificity phosphatase PhoE</fullName>
    </submittedName>
</protein>
<dbReference type="PANTHER" id="PTHR48100:SF51">
    <property type="entry name" value="PHOSPHOGLYCERATE MUTASE"/>
    <property type="match status" value="1"/>
</dbReference>
<name>A0A370H8C6_9NOCA</name>
<dbReference type="PANTHER" id="PTHR48100">
    <property type="entry name" value="BROAD-SPECIFICITY PHOSPHATASE YOR283W-RELATED"/>
    <property type="match status" value="1"/>
</dbReference>
<evidence type="ECO:0000256" key="1">
    <source>
        <dbReference type="SAM" id="MobiDB-lite"/>
    </source>
</evidence>
<dbReference type="Pfam" id="PF00300">
    <property type="entry name" value="His_Phos_1"/>
    <property type="match status" value="1"/>
</dbReference>
<dbReference type="GO" id="GO:0016791">
    <property type="term" value="F:phosphatase activity"/>
    <property type="evidence" value="ECO:0007669"/>
    <property type="project" value="TreeGrafter"/>
</dbReference>
<organism evidence="2 3">
    <name type="scientific">Nocardia mexicana</name>
    <dbReference type="NCBI Taxonomy" id="279262"/>
    <lineage>
        <taxon>Bacteria</taxon>
        <taxon>Bacillati</taxon>
        <taxon>Actinomycetota</taxon>
        <taxon>Actinomycetes</taxon>
        <taxon>Mycobacteriales</taxon>
        <taxon>Nocardiaceae</taxon>
        <taxon>Nocardia</taxon>
    </lineage>
</organism>
<keyword evidence="3" id="KW-1185">Reference proteome</keyword>
<dbReference type="EMBL" id="QQAZ01000004">
    <property type="protein sequence ID" value="RDI52009.1"/>
    <property type="molecule type" value="Genomic_DNA"/>
</dbReference>
<dbReference type="InterPro" id="IPR013078">
    <property type="entry name" value="His_Pase_superF_clade-1"/>
</dbReference>
<dbReference type="SUPFAM" id="SSF53254">
    <property type="entry name" value="Phosphoglycerate mutase-like"/>
    <property type="match status" value="1"/>
</dbReference>
<evidence type="ECO:0000313" key="2">
    <source>
        <dbReference type="EMBL" id="RDI52009.1"/>
    </source>
</evidence>
<dbReference type="InterPro" id="IPR029033">
    <property type="entry name" value="His_PPase_superfam"/>
</dbReference>